<dbReference type="RefSeq" id="WP_044402224.1">
    <property type="nucleotide sequence ID" value="NZ_JXYQ01000073.1"/>
</dbReference>
<protein>
    <submittedName>
        <fullName evidence="1">Uncharacterized protein</fullName>
    </submittedName>
</protein>
<evidence type="ECO:0000313" key="2">
    <source>
        <dbReference type="Proteomes" id="UP000032566"/>
    </source>
</evidence>
<sequence>MTQMQYKLKPLVDPSTPKHLIDREVNRKLKLHEASRQTLQELLAQSDPDARRTLYATLCKVNDEAGIPTESAEALGVAP</sequence>
<gene>
    <name evidence="1" type="ORF">RP29_18575</name>
</gene>
<reference evidence="1 2" key="1">
    <citation type="submission" date="2014-12" db="EMBL/GenBank/DDBJ databases">
        <title>Isolation of bacteria from lake water.</title>
        <authorList>
            <person name="Sheng K.-Y."/>
            <person name="Chin P.-S."/>
            <person name="Chan K.-G."/>
            <person name="Tan G.S."/>
        </authorList>
    </citation>
    <scope>NUCLEOTIDE SEQUENCE [LARGE SCALE GENOMIC DNA]</scope>
    <source>
        <strain evidence="1 2">KY4</strain>
    </source>
</reference>
<organism evidence="1 2">
    <name type="scientific">Acidovorax temperans</name>
    <dbReference type="NCBI Taxonomy" id="80878"/>
    <lineage>
        <taxon>Bacteria</taxon>
        <taxon>Pseudomonadati</taxon>
        <taxon>Pseudomonadota</taxon>
        <taxon>Betaproteobacteria</taxon>
        <taxon>Burkholderiales</taxon>
        <taxon>Comamonadaceae</taxon>
        <taxon>Acidovorax</taxon>
    </lineage>
</organism>
<evidence type="ECO:0000313" key="1">
    <source>
        <dbReference type="EMBL" id="KJA09081.1"/>
    </source>
</evidence>
<keyword evidence="2" id="KW-1185">Reference proteome</keyword>
<accession>A0A0D7K403</accession>
<dbReference type="PATRIC" id="fig|80878.5.peg.3683"/>
<comment type="caution">
    <text evidence="1">The sequence shown here is derived from an EMBL/GenBank/DDBJ whole genome shotgun (WGS) entry which is preliminary data.</text>
</comment>
<dbReference type="STRING" id="80878.RP29_18575"/>
<dbReference type="AlphaFoldDB" id="A0A0D7K403"/>
<name>A0A0D7K403_9BURK</name>
<proteinExistence type="predicted"/>
<dbReference type="EMBL" id="JXYQ01000073">
    <property type="protein sequence ID" value="KJA09081.1"/>
    <property type="molecule type" value="Genomic_DNA"/>
</dbReference>
<dbReference type="Proteomes" id="UP000032566">
    <property type="component" value="Unassembled WGS sequence"/>
</dbReference>